<name>A0A329MC55_9MYCO</name>
<sequence length="79" mass="8886">MADFRLAYLLEARECHRQRQKQSLYSLPFWANLIGALANGIIACVPDSVAAAFEAQQAWDREARNHLRDAVEDALDRAG</sequence>
<dbReference type="EMBL" id="QMEV01000001">
    <property type="protein sequence ID" value="RAV17474.1"/>
    <property type="molecule type" value="Genomic_DNA"/>
</dbReference>
<organism evidence="1 2">
    <name type="scientific">Mycobacterium colombiense</name>
    <dbReference type="NCBI Taxonomy" id="339268"/>
    <lineage>
        <taxon>Bacteria</taxon>
        <taxon>Bacillati</taxon>
        <taxon>Actinomycetota</taxon>
        <taxon>Actinomycetes</taxon>
        <taxon>Mycobacteriales</taxon>
        <taxon>Mycobacteriaceae</taxon>
        <taxon>Mycobacterium</taxon>
        <taxon>Mycobacterium avium complex (MAC)</taxon>
    </lineage>
</organism>
<accession>A0A329MC55</accession>
<evidence type="ECO:0000313" key="2">
    <source>
        <dbReference type="Proteomes" id="UP000250915"/>
    </source>
</evidence>
<dbReference type="AlphaFoldDB" id="A0A329MC55"/>
<dbReference type="Proteomes" id="UP000250915">
    <property type="component" value="Unassembled WGS sequence"/>
</dbReference>
<protein>
    <submittedName>
        <fullName evidence="1">Uncharacterized protein</fullName>
    </submittedName>
</protein>
<proteinExistence type="predicted"/>
<comment type="caution">
    <text evidence="1">The sequence shown here is derived from an EMBL/GenBank/DDBJ whole genome shotgun (WGS) entry which is preliminary data.</text>
</comment>
<evidence type="ECO:0000313" key="1">
    <source>
        <dbReference type="EMBL" id="RAV17474.1"/>
    </source>
</evidence>
<gene>
    <name evidence="1" type="ORF">DQP57_00155</name>
</gene>
<reference evidence="1 2" key="1">
    <citation type="submission" date="2018-06" db="EMBL/GenBank/DDBJ databases">
        <title>NTM in soil in Japan.</title>
        <authorList>
            <person name="Ohya K."/>
        </authorList>
    </citation>
    <scope>NUCLEOTIDE SEQUENCE [LARGE SCALE GENOMIC DNA]</scope>
    <source>
        <strain evidence="1 2">GF28</strain>
    </source>
</reference>